<reference evidence="2 3" key="1">
    <citation type="journal article" date="2013" name="PLoS ONE">
        <title>Assembly-driven community genomics of a hypersaline microbial ecosystem.</title>
        <authorList>
            <person name="Podell S."/>
            <person name="Ugalde J.A."/>
            <person name="Narasingarao P."/>
            <person name="Banfield J.F."/>
            <person name="Heidelberg K.B."/>
            <person name="Allen E.E."/>
        </authorList>
    </citation>
    <scope>NUCLEOTIDE SEQUENCE [LARGE SCALE GENOMIC DNA]</scope>
    <source>
        <strain evidence="3">J07HQW1</strain>
    </source>
</reference>
<dbReference type="EMBL" id="KE356560">
    <property type="protein sequence ID" value="ERG90247.1"/>
    <property type="molecule type" value="Genomic_DNA"/>
</dbReference>
<evidence type="ECO:0000313" key="2">
    <source>
        <dbReference type="EMBL" id="ERG90247.1"/>
    </source>
</evidence>
<dbReference type="AlphaFoldDB" id="U1P9M4"/>
<gene>
    <name evidence="2" type="ORF">J07HQW1_00265</name>
</gene>
<keyword evidence="1" id="KW-0175">Coiled coil</keyword>
<protein>
    <submittedName>
        <fullName evidence="2">Uncharacterized protein</fullName>
    </submittedName>
</protein>
<dbReference type="STRING" id="1238424.J07HQW1_00265"/>
<name>U1P9M4_9EURY</name>
<evidence type="ECO:0000313" key="3">
    <source>
        <dbReference type="Proteomes" id="UP000030649"/>
    </source>
</evidence>
<evidence type="ECO:0000256" key="1">
    <source>
        <dbReference type="SAM" id="Coils"/>
    </source>
</evidence>
<sequence length="246" mass="28166">MYGLTAGEDAPVNVADRLENKIDHLSTQQDKVEGYIEDIETLDNDVTRPEAADVGTWIDIEANRLTQYELNLKQIIEATEDLVEKCRSDPAAGSIGYHYWFLLNIYIDDIQDEIDSLQSDVSRATVTKIKNAVELFDDLYTRIQDSDAIPMYFDSRESLLGKLEEFGDEVFDLEGQHGATSLSIPEDYDDLSELNSEFQSVEWQLTELNRDMTTIEEQSESVRKEFQKTKSAVMDLLRREKVAMNE</sequence>
<feature type="coiled-coil region" evidence="1">
    <location>
        <begin position="65"/>
        <end position="127"/>
    </location>
</feature>
<proteinExistence type="predicted"/>
<feature type="coiled-coil region" evidence="1">
    <location>
        <begin position="191"/>
        <end position="225"/>
    </location>
</feature>
<dbReference type="Proteomes" id="UP000030649">
    <property type="component" value="Unassembled WGS sequence"/>
</dbReference>
<organism evidence="2 3">
    <name type="scientific">Haloquadratum walsbyi J07HQW1</name>
    <dbReference type="NCBI Taxonomy" id="1238424"/>
    <lineage>
        <taxon>Archaea</taxon>
        <taxon>Methanobacteriati</taxon>
        <taxon>Methanobacteriota</taxon>
        <taxon>Stenosarchaea group</taxon>
        <taxon>Halobacteria</taxon>
        <taxon>Halobacteriales</taxon>
        <taxon>Haloferacaceae</taxon>
        <taxon>Haloquadratum</taxon>
    </lineage>
</organism>
<dbReference type="Gene3D" id="1.10.287.1490">
    <property type="match status" value="1"/>
</dbReference>
<accession>U1P9M4</accession>
<dbReference type="HOGENOM" id="CLU_1127070_0_0_2"/>